<sequence length="410" mass="44212">MTALFDKYAPLQARIDMMMKIGSDALGVKFDDIISATRGRIGNREILLAGTNNYLGLTFDEDCRAAAKKAIDDHGTGTTGSRVANGTYSEHTDLEEALADHFGMPSCIVFTTGYQTNLAAISGLAGDKDVIFMDADAHACIIDGSRLTNASTIRFRHNNPEDLDKRLRRQGEIEGGNALVVIEGMYSMFGDIAPVDEFVDVTHRHGGYLFIDEAHSYGTFGPTGCGIAEEQGVLDKVDFISGTFSKSLASVGGFCASKHPEFEITRKVMRPYMFTASATPSNISAARVAVEKIKSGGHLRDNLKARAQQLHAGLSALDFDLCAEPSPVIAARRPNEGVAAMEWNWLMENGVYVNLAVPPGTPQSSSLLRISLSAAHTEQDVQTIIDTFAKMKASQGEIMSGMMSKLQAAE</sequence>
<dbReference type="AlphaFoldDB" id="A0A918KEJ9"/>
<feature type="domain" description="Aminotransferase class I/classII large" evidence="5">
    <location>
        <begin position="50"/>
        <end position="387"/>
    </location>
</feature>
<accession>A0A918KEJ9</accession>
<comment type="similarity">
    <text evidence="4">Belongs to the class-II pyridoxal-phosphate-dependent aminotransferase family.</text>
</comment>
<name>A0A918KEJ9_9PROT</name>
<evidence type="ECO:0000256" key="3">
    <source>
        <dbReference type="ARBA" id="ARBA00022898"/>
    </source>
</evidence>
<evidence type="ECO:0000259" key="5">
    <source>
        <dbReference type="Pfam" id="PF00155"/>
    </source>
</evidence>
<dbReference type="InterPro" id="IPR001917">
    <property type="entry name" value="Aminotrans_II_pyridoxalP_BS"/>
</dbReference>
<dbReference type="InterPro" id="IPR004839">
    <property type="entry name" value="Aminotransferase_I/II_large"/>
</dbReference>
<keyword evidence="7" id="KW-1185">Reference proteome</keyword>
<dbReference type="PANTHER" id="PTHR13693">
    <property type="entry name" value="CLASS II AMINOTRANSFERASE/8-AMINO-7-OXONONANOATE SYNTHASE"/>
    <property type="match status" value="1"/>
</dbReference>
<dbReference type="GO" id="GO:0030170">
    <property type="term" value="F:pyridoxal phosphate binding"/>
    <property type="evidence" value="ECO:0007669"/>
    <property type="project" value="InterPro"/>
</dbReference>
<dbReference type="Gene3D" id="3.90.1150.10">
    <property type="entry name" value="Aspartate Aminotransferase, domain 1"/>
    <property type="match status" value="1"/>
</dbReference>
<dbReference type="InterPro" id="IPR050087">
    <property type="entry name" value="AON_synthase_class-II"/>
</dbReference>
<dbReference type="PROSITE" id="PS00599">
    <property type="entry name" value="AA_TRANSFER_CLASS_2"/>
    <property type="match status" value="1"/>
</dbReference>
<keyword evidence="2" id="KW-0808">Transferase</keyword>
<dbReference type="EMBL" id="BMYV01000001">
    <property type="protein sequence ID" value="GGX60301.1"/>
    <property type="molecule type" value="Genomic_DNA"/>
</dbReference>
<comment type="caution">
    <text evidence="6">The sequence shown here is derived from an EMBL/GenBank/DDBJ whole genome shotgun (WGS) entry which is preliminary data.</text>
</comment>
<dbReference type="Gene3D" id="3.40.640.10">
    <property type="entry name" value="Type I PLP-dependent aspartate aminotransferase-like (Major domain)"/>
    <property type="match status" value="1"/>
</dbReference>
<reference evidence="6 7" key="1">
    <citation type="journal article" date="2014" name="Int. J. Syst. Evol. Microbiol.">
        <title>Complete genome sequence of Corynebacterium casei LMG S-19264T (=DSM 44701T), isolated from a smear-ripened cheese.</title>
        <authorList>
            <consortium name="US DOE Joint Genome Institute (JGI-PGF)"/>
            <person name="Walter F."/>
            <person name="Albersmeier A."/>
            <person name="Kalinowski J."/>
            <person name="Ruckert C."/>
        </authorList>
    </citation>
    <scope>NUCLEOTIDE SEQUENCE [LARGE SCALE GENOMIC DNA]</scope>
    <source>
        <strain evidence="6 7">KCTC 23968</strain>
    </source>
</reference>
<protein>
    <submittedName>
        <fullName evidence="6">8-amino-7-oxononanoate synthase</fullName>
    </submittedName>
</protein>
<evidence type="ECO:0000256" key="1">
    <source>
        <dbReference type="ARBA" id="ARBA00001933"/>
    </source>
</evidence>
<evidence type="ECO:0000313" key="7">
    <source>
        <dbReference type="Proteomes" id="UP000600865"/>
    </source>
</evidence>
<evidence type="ECO:0000256" key="2">
    <source>
        <dbReference type="ARBA" id="ARBA00022679"/>
    </source>
</evidence>
<evidence type="ECO:0000313" key="6">
    <source>
        <dbReference type="EMBL" id="GGX60301.1"/>
    </source>
</evidence>
<dbReference type="Proteomes" id="UP000600865">
    <property type="component" value="Unassembled WGS sequence"/>
</dbReference>
<comment type="cofactor">
    <cofactor evidence="1 4">
        <name>pyridoxal 5'-phosphate</name>
        <dbReference type="ChEBI" id="CHEBI:597326"/>
    </cofactor>
</comment>
<dbReference type="NCBIfam" id="NF047599">
    <property type="entry name" value="SerpalmtaseBetaP"/>
    <property type="match status" value="1"/>
</dbReference>
<dbReference type="GO" id="GO:0016740">
    <property type="term" value="F:transferase activity"/>
    <property type="evidence" value="ECO:0007669"/>
    <property type="project" value="UniProtKB-KW"/>
</dbReference>
<dbReference type="InterPro" id="IPR015421">
    <property type="entry name" value="PyrdxlP-dep_Trfase_major"/>
</dbReference>
<dbReference type="InterPro" id="IPR015422">
    <property type="entry name" value="PyrdxlP-dep_Trfase_small"/>
</dbReference>
<dbReference type="Pfam" id="PF00155">
    <property type="entry name" value="Aminotran_1_2"/>
    <property type="match status" value="1"/>
</dbReference>
<dbReference type="RefSeq" id="WP_189581505.1">
    <property type="nucleotide sequence ID" value="NZ_BMYV01000001.1"/>
</dbReference>
<dbReference type="SUPFAM" id="SSF53383">
    <property type="entry name" value="PLP-dependent transferases"/>
    <property type="match status" value="1"/>
</dbReference>
<keyword evidence="3 4" id="KW-0663">Pyridoxal phosphate</keyword>
<gene>
    <name evidence="6" type="ORF">GCM10011309_07680</name>
</gene>
<organism evidence="6 7">
    <name type="scientific">Litorimonas cladophorae</name>
    <dbReference type="NCBI Taxonomy" id="1220491"/>
    <lineage>
        <taxon>Bacteria</taxon>
        <taxon>Pseudomonadati</taxon>
        <taxon>Pseudomonadota</taxon>
        <taxon>Alphaproteobacteria</taxon>
        <taxon>Maricaulales</taxon>
        <taxon>Robiginitomaculaceae</taxon>
    </lineage>
</organism>
<dbReference type="PANTHER" id="PTHR13693:SF3">
    <property type="entry name" value="LD36009P"/>
    <property type="match status" value="1"/>
</dbReference>
<dbReference type="InterPro" id="IPR015424">
    <property type="entry name" value="PyrdxlP-dep_Trfase"/>
</dbReference>
<proteinExistence type="inferred from homology"/>
<evidence type="ECO:0000256" key="4">
    <source>
        <dbReference type="RuleBase" id="RU003693"/>
    </source>
</evidence>